<keyword evidence="1" id="KW-0805">Transcription regulation</keyword>
<proteinExistence type="predicted"/>
<protein>
    <submittedName>
        <fullName evidence="5">MarR family winged helix-turn-helix transcriptional regulator</fullName>
    </submittedName>
</protein>
<dbReference type="EMBL" id="JBHSIT010000004">
    <property type="protein sequence ID" value="MFC4908928.1"/>
    <property type="molecule type" value="Genomic_DNA"/>
</dbReference>
<dbReference type="Gene3D" id="1.10.10.10">
    <property type="entry name" value="Winged helix-like DNA-binding domain superfamily/Winged helix DNA-binding domain"/>
    <property type="match status" value="1"/>
</dbReference>
<dbReference type="InterPro" id="IPR023187">
    <property type="entry name" value="Tscrpt_reg_MarR-type_CS"/>
</dbReference>
<keyword evidence="3" id="KW-0804">Transcription</keyword>
<dbReference type="SMART" id="SM00347">
    <property type="entry name" value="HTH_MARR"/>
    <property type="match status" value="1"/>
</dbReference>
<dbReference type="InterPro" id="IPR000835">
    <property type="entry name" value="HTH_MarR-typ"/>
</dbReference>
<evidence type="ECO:0000256" key="2">
    <source>
        <dbReference type="ARBA" id="ARBA00023125"/>
    </source>
</evidence>
<evidence type="ECO:0000313" key="6">
    <source>
        <dbReference type="Proteomes" id="UP001595872"/>
    </source>
</evidence>
<gene>
    <name evidence="5" type="ORF">ACFPCY_16515</name>
</gene>
<dbReference type="PRINTS" id="PR00598">
    <property type="entry name" value="HTHMARR"/>
</dbReference>
<dbReference type="Pfam" id="PF01047">
    <property type="entry name" value="MarR"/>
    <property type="match status" value="1"/>
</dbReference>
<evidence type="ECO:0000259" key="4">
    <source>
        <dbReference type="PROSITE" id="PS50995"/>
    </source>
</evidence>
<evidence type="ECO:0000313" key="5">
    <source>
        <dbReference type="EMBL" id="MFC4908928.1"/>
    </source>
</evidence>
<organism evidence="5 6">
    <name type="scientific">Actinomadura gamaensis</name>
    <dbReference type="NCBI Taxonomy" id="1763541"/>
    <lineage>
        <taxon>Bacteria</taxon>
        <taxon>Bacillati</taxon>
        <taxon>Actinomycetota</taxon>
        <taxon>Actinomycetes</taxon>
        <taxon>Streptosporangiales</taxon>
        <taxon>Thermomonosporaceae</taxon>
        <taxon>Actinomadura</taxon>
    </lineage>
</organism>
<dbReference type="RefSeq" id="WP_378256008.1">
    <property type="nucleotide sequence ID" value="NZ_JBHSIT010000004.1"/>
</dbReference>
<keyword evidence="2" id="KW-0238">DNA-binding</keyword>
<evidence type="ECO:0000256" key="3">
    <source>
        <dbReference type="ARBA" id="ARBA00023163"/>
    </source>
</evidence>
<sequence length="163" mass="18271">METRDQVDEHIERWVPLLPGLDPDVEGAITRIHKISAHLRRVRERALADGDLHLHEFDTLHALAGRRGRAMPSQLAADLGVAPNSITGRLDGLAARGFVRRTPSESDRRRVIVELTDEGRAAWRGAMDAQGDEEHRIFAALGPDELRHLSALLRRVLIRTDHP</sequence>
<reference evidence="6" key="1">
    <citation type="journal article" date="2019" name="Int. J. Syst. Evol. Microbiol.">
        <title>The Global Catalogue of Microorganisms (GCM) 10K type strain sequencing project: providing services to taxonomists for standard genome sequencing and annotation.</title>
        <authorList>
            <consortium name="The Broad Institute Genomics Platform"/>
            <consortium name="The Broad Institute Genome Sequencing Center for Infectious Disease"/>
            <person name="Wu L."/>
            <person name="Ma J."/>
        </authorList>
    </citation>
    <scope>NUCLEOTIDE SEQUENCE [LARGE SCALE GENOMIC DNA]</scope>
    <source>
        <strain evidence="6">KLKA75</strain>
    </source>
</reference>
<dbReference type="PANTHER" id="PTHR33164">
    <property type="entry name" value="TRANSCRIPTIONAL REGULATOR, MARR FAMILY"/>
    <property type="match status" value="1"/>
</dbReference>
<dbReference type="PANTHER" id="PTHR33164:SF104">
    <property type="entry name" value="TRANSCRIPTIONAL REGULATORY PROTEIN"/>
    <property type="match status" value="1"/>
</dbReference>
<dbReference type="SUPFAM" id="SSF46785">
    <property type="entry name" value="Winged helix' DNA-binding domain"/>
    <property type="match status" value="1"/>
</dbReference>
<name>A0ABV9TXP8_9ACTN</name>
<keyword evidence="6" id="KW-1185">Reference proteome</keyword>
<accession>A0ABV9TXP8</accession>
<comment type="caution">
    <text evidence="5">The sequence shown here is derived from an EMBL/GenBank/DDBJ whole genome shotgun (WGS) entry which is preliminary data.</text>
</comment>
<dbReference type="PROSITE" id="PS50995">
    <property type="entry name" value="HTH_MARR_2"/>
    <property type="match status" value="1"/>
</dbReference>
<feature type="domain" description="HTH marR-type" evidence="4">
    <location>
        <begin position="22"/>
        <end position="158"/>
    </location>
</feature>
<evidence type="ECO:0000256" key="1">
    <source>
        <dbReference type="ARBA" id="ARBA00023015"/>
    </source>
</evidence>
<dbReference type="PROSITE" id="PS01117">
    <property type="entry name" value="HTH_MARR_1"/>
    <property type="match status" value="1"/>
</dbReference>
<dbReference type="InterPro" id="IPR036388">
    <property type="entry name" value="WH-like_DNA-bd_sf"/>
</dbReference>
<dbReference type="Proteomes" id="UP001595872">
    <property type="component" value="Unassembled WGS sequence"/>
</dbReference>
<dbReference type="InterPro" id="IPR036390">
    <property type="entry name" value="WH_DNA-bd_sf"/>
</dbReference>
<dbReference type="InterPro" id="IPR039422">
    <property type="entry name" value="MarR/SlyA-like"/>
</dbReference>